<dbReference type="Proteomes" id="UP000658131">
    <property type="component" value="Unassembled WGS sequence"/>
</dbReference>
<gene>
    <name evidence="6" type="ORF">H8717_14425</name>
</gene>
<evidence type="ECO:0000256" key="2">
    <source>
        <dbReference type="ARBA" id="ARBA00023015"/>
    </source>
</evidence>
<sequence>MDYQQIRAFLAIVDTNSVSKAAELLFVTQSSISKKLKSLEDELGTRLIYREKGLRRIHLTPDGERFYPLAVEYKNTNQRLEQFCEGEARSSLRVAGVDSLNSSVLAPLYPELLRRCPGLELTITTNQTSYIYEMVNRQDFDLGFVLSEYRWPNVVVEPFIRQRFNLVICSDAPLDENRVYSPEQLDPTLEVFQPWGSVYQRWHEYWWPKNGYYIKVDTVSLASEALFKENYWSIVPDSVAALYRGNPKFHIFELSPAPPERQCYLIRNRYPQNSCIRAIAEFKEILAELQEEYGSRPL</sequence>
<dbReference type="EMBL" id="JACRTB010000038">
    <property type="protein sequence ID" value="MBC8577593.1"/>
    <property type="molecule type" value="Genomic_DNA"/>
</dbReference>
<feature type="domain" description="HTH lysR-type" evidence="5">
    <location>
        <begin position="1"/>
        <end position="60"/>
    </location>
</feature>
<accession>A0ABR7NMF5</accession>
<dbReference type="RefSeq" id="WP_262400982.1">
    <property type="nucleotide sequence ID" value="NZ_JACRTB010000038.1"/>
</dbReference>
<dbReference type="Pfam" id="PF03466">
    <property type="entry name" value="LysR_substrate"/>
    <property type="match status" value="1"/>
</dbReference>
<keyword evidence="2" id="KW-0805">Transcription regulation</keyword>
<evidence type="ECO:0000256" key="3">
    <source>
        <dbReference type="ARBA" id="ARBA00023125"/>
    </source>
</evidence>
<dbReference type="InterPro" id="IPR000847">
    <property type="entry name" value="LysR_HTH_N"/>
</dbReference>
<evidence type="ECO:0000313" key="6">
    <source>
        <dbReference type="EMBL" id="MBC8577593.1"/>
    </source>
</evidence>
<protein>
    <submittedName>
        <fullName evidence="6">LysR family transcriptional regulator</fullName>
    </submittedName>
</protein>
<evidence type="ECO:0000256" key="1">
    <source>
        <dbReference type="ARBA" id="ARBA00009437"/>
    </source>
</evidence>
<evidence type="ECO:0000259" key="5">
    <source>
        <dbReference type="PROSITE" id="PS50931"/>
    </source>
</evidence>
<dbReference type="InterPro" id="IPR036388">
    <property type="entry name" value="WH-like_DNA-bd_sf"/>
</dbReference>
<comment type="caution">
    <text evidence="6">The sequence shown here is derived from an EMBL/GenBank/DDBJ whole genome shotgun (WGS) entry which is preliminary data.</text>
</comment>
<dbReference type="SUPFAM" id="SSF53850">
    <property type="entry name" value="Periplasmic binding protein-like II"/>
    <property type="match status" value="1"/>
</dbReference>
<dbReference type="PANTHER" id="PTHR30126">
    <property type="entry name" value="HTH-TYPE TRANSCRIPTIONAL REGULATOR"/>
    <property type="match status" value="1"/>
</dbReference>
<proteinExistence type="inferred from homology"/>
<dbReference type="InterPro" id="IPR036390">
    <property type="entry name" value="WH_DNA-bd_sf"/>
</dbReference>
<dbReference type="InterPro" id="IPR005119">
    <property type="entry name" value="LysR_subst-bd"/>
</dbReference>
<evidence type="ECO:0000256" key="4">
    <source>
        <dbReference type="ARBA" id="ARBA00023163"/>
    </source>
</evidence>
<dbReference type="Gene3D" id="1.10.10.10">
    <property type="entry name" value="Winged helix-like DNA-binding domain superfamily/Winged helix DNA-binding domain"/>
    <property type="match status" value="1"/>
</dbReference>
<dbReference type="PANTHER" id="PTHR30126:SF40">
    <property type="entry name" value="HTH-TYPE TRANSCRIPTIONAL REGULATOR GLTR"/>
    <property type="match status" value="1"/>
</dbReference>
<dbReference type="Gene3D" id="3.40.190.290">
    <property type="match status" value="1"/>
</dbReference>
<comment type="similarity">
    <text evidence="1">Belongs to the LysR transcriptional regulatory family.</text>
</comment>
<dbReference type="PROSITE" id="PS50931">
    <property type="entry name" value="HTH_LYSR"/>
    <property type="match status" value="1"/>
</dbReference>
<evidence type="ECO:0000313" key="7">
    <source>
        <dbReference type="Proteomes" id="UP000658131"/>
    </source>
</evidence>
<dbReference type="PRINTS" id="PR00039">
    <property type="entry name" value="HTHLYSR"/>
</dbReference>
<keyword evidence="7" id="KW-1185">Reference proteome</keyword>
<reference evidence="6 7" key="1">
    <citation type="submission" date="2020-08" db="EMBL/GenBank/DDBJ databases">
        <title>Genome public.</title>
        <authorList>
            <person name="Liu C."/>
            <person name="Sun Q."/>
        </authorList>
    </citation>
    <scope>NUCLEOTIDE SEQUENCE [LARGE SCALE GENOMIC DNA]</scope>
    <source>
        <strain evidence="6 7">BX1</strain>
    </source>
</reference>
<organism evidence="6 7">
    <name type="scientific">Yanshouia hominis</name>
    <dbReference type="NCBI Taxonomy" id="2763673"/>
    <lineage>
        <taxon>Bacteria</taxon>
        <taxon>Bacillati</taxon>
        <taxon>Bacillota</taxon>
        <taxon>Clostridia</taxon>
        <taxon>Eubacteriales</taxon>
        <taxon>Oscillospiraceae</taxon>
        <taxon>Yanshouia</taxon>
    </lineage>
</organism>
<dbReference type="CDD" id="cd05466">
    <property type="entry name" value="PBP2_LTTR_substrate"/>
    <property type="match status" value="1"/>
</dbReference>
<dbReference type="SUPFAM" id="SSF46785">
    <property type="entry name" value="Winged helix' DNA-binding domain"/>
    <property type="match status" value="1"/>
</dbReference>
<keyword evidence="4" id="KW-0804">Transcription</keyword>
<keyword evidence="3" id="KW-0238">DNA-binding</keyword>
<name>A0ABR7NMF5_9FIRM</name>
<dbReference type="Pfam" id="PF00126">
    <property type="entry name" value="HTH_1"/>
    <property type="match status" value="1"/>
</dbReference>